<evidence type="ECO:0000313" key="1">
    <source>
        <dbReference type="EMBL" id="MFC4404493.1"/>
    </source>
</evidence>
<dbReference type="EMBL" id="JBHSDT010000008">
    <property type="protein sequence ID" value="MFC4404493.1"/>
    <property type="molecule type" value="Genomic_DNA"/>
</dbReference>
<organism evidence="1 2">
    <name type="scientific">Gracilibacillus xinjiangensis</name>
    <dbReference type="NCBI Taxonomy" id="1193282"/>
    <lineage>
        <taxon>Bacteria</taxon>
        <taxon>Bacillati</taxon>
        <taxon>Bacillota</taxon>
        <taxon>Bacilli</taxon>
        <taxon>Bacillales</taxon>
        <taxon>Bacillaceae</taxon>
        <taxon>Gracilibacillus</taxon>
    </lineage>
</organism>
<name>A0ABV8WZE7_9BACI</name>
<dbReference type="RefSeq" id="WP_390253217.1">
    <property type="nucleotide sequence ID" value="NZ_JBHSDT010000008.1"/>
</dbReference>
<evidence type="ECO:0000313" key="2">
    <source>
        <dbReference type="Proteomes" id="UP001595882"/>
    </source>
</evidence>
<gene>
    <name evidence="1" type="ORF">ACFOY7_15610</name>
</gene>
<protein>
    <submittedName>
        <fullName evidence="1">Spore germination protein</fullName>
    </submittedName>
</protein>
<reference evidence="2" key="1">
    <citation type="journal article" date="2019" name="Int. J. Syst. Evol. Microbiol.">
        <title>The Global Catalogue of Microorganisms (GCM) 10K type strain sequencing project: providing services to taxonomists for standard genome sequencing and annotation.</title>
        <authorList>
            <consortium name="The Broad Institute Genomics Platform"/>
            <consortium name="The Broad Institute Genome Sequencing Center for Infectious Disease"/>
            <person name="Wu L."/>
            <person name="Ma J."/>
        </authorList>
    </citation>
    <scope>NUCLEOTIDE SEQUENCE [LARGE SCALE GENOMIC DNA]</scope>
    <source>
        <strain evidence="2">CCUG 37865</strain>
    </source>
</reference>
<dbReference type="Pfam" id="PF10676">
    <property type="entry name" value="gerPA"/>
    <property type="match status" value="1"/>
</dbReference>
<dbReference type="Proteomes" id="UP001595882">
    <property type="component" value="Unassembled WGS sequence"/>
</dbReference>
<dbReference type="InterPro" id="IPR019618">
    <property type="entry name" value="Spore_germination_GerPA"/>
</dbReference>
<keyword evidence="2" id="KW-1185">Reference proteome</keyword>
<comment type="caution">
    <text evidence="1">The sequence shown here is derived from an EMBL/GenBank/DDBJ whole genome shotgun (WGS) entry which is preliminary data.</text>
</comment>
<accession>A0ABV8WZE7</accession>
<proteinExistence type="predicted"/>
<sequence>MTIILGPVTINSNEGIIVSNTLNTCPTFISKTVAGAGSFNTGYWIKTNTNINRSSSIDPDINDANIAENI</sequence>